<protein>
    <submittedName>
        <fullName evidence="1">Uncharacterized protein</fullName>
    </submittedName>
</protein>
<accession>A0A0F9TV22</accession>
<organism evidence="1">
    <name type="scientific">marine sediment metagenome</name>
    <dbReference type="NCBI Taxonomy" id="412755"/>
    <lineage>
        <taxon>unclassified sequences</taxon>
        <taxon>metagenomes</taxon>
        <taxon>ecological metagenomes</taxon>
    </lineage>
</organism>
<comment type="caution">
    <text evidence="1">The sequence shown here is derived from an EMBL/GenBank/DDBJ whole genome shotgun (WGS) entry which is preliminary data.</text>
</comment>
<dbReference type="EMBL" id="LAZR01000189">
    <property type="protein sequence ID" value="KKN83204.1"/>
    <property type="molecule type" value="Genomic_DNA"/>
</dbReference>
<dbReference type="AlphaFoldDB" id="A0A0F9TV22"/>
<gene>
    <name evidence="1" type="ORF">LCGC14_0302040</name>
</gene>
<sequence length="251" mass="29033">MLHPTGKNEVDLLLVCGARPSLIEQTLESFSNRVFSNFQISNIFANIDKFMGGSAEVLQVEEIIKGYFPDAVIRKPRDPSFTDAVIWLWQSAQSPIVLHLEDDWVANIDIQEEMVLPYFTERTRQVSFLTKEKNWPIDRPFHCKWNRRKVLGFNFGKTYFPDEPIFTTSPSFLERGFAHHCASLMIPNNDPEKQLYDGLNPNLTQFTKNYQNRLISNGSEYMIKDIGRSYRDQHGYEKSIVDGSSIWTVPS</sequence>
<evidence type="ECO:0000313" key="1">
    <source>
        <dbReference type="EMBL" id="KKN83204.1"/>
    </source>
</evidence>
<reference evidence="1" key="1">
    <citation type="journal article" date="2015" name="Nature">
        <title>Complex archaea that bridge the gap between prokaryotes and eukaryotes.</title>
        <authorList>
            <person name="Spang A."/>
            <person name="Saw J.H."/>
            <person name="Jorgensen S.L."/>
            <person name="Zaremba-Niedzwiedzka K."/>
            <person name="Martijn J."/>
            <person name="Lind A.E."/>
            <person name="van Eijk R."/>
            <person name="Schleper C."/>
            <person name="Guy L."/>
            <person name="Ettema T.J."/>
        </authorList>
    </citation>
    <scope>NUCLEOTIDE SEQUENCE</scope>
</reference>
<name>A0A0F9TV22_9ZZZZ</name>
<proteinExistence type="predicted"/>